<dbReference type="Proteomes" id="UP000234585">
    <property type="component" value="Unassembled WGS sequence"/>
</dbReference>
<protein>
    <submittedName>
        <fullName evidence="2">Uncharacterized protein</fullName>
    </submittedName>
</protein>
<reference evidence="2 3" key="1">
    <citation type="submission" date="2017-12" db="EMBL/GenBank/DDBJ databases">
        <authorList>
            <consortium name="DOE Joint Genome Institute"/>
            <person name="Haridas S."/>
            <person name="Kjaerbolling I."/>
            <person name="Vesth T.C."/>
            <person name="Frisvad J.C."/>
            <person name="Nybo J.L."/>
            <person name="Theobald S."/>
            <person name="Kuo A."/>
            <person name="Bowyer P."/>
            <person name="Matsuda Y."/>
            <person name="Mondo S."/>
            <person name="Lyhne E.K."/>
            <person name="Kogle M.E."/>
            <person name="Clum A."/>
            <person name="Lipzen A."/>
            <person name="Salamov A."/>
            <person name="Ngan C.Y."/>
            <person name="Daum C."/>
            <person name="Chiniquy J."/>
            <person name="Barry K."/>
            <person name="LaButti K."/>
            <person name="Simmons B.A."/>
            <person name="Magnuson J.K."/>
            <person name="Mortensen U.H."/>
            <person name="Larsen T.O."/>
            <person name="Grigoriev I.V."/>
            <person name="Baker S.E."/>
            <person name="Andersen M.R."/>
            <person name="Nordberg H.P."/>
            <person name="Cantor M.N."/>
            <person name="Hua S.X."/>
        </authorList>
    </citation>
    <scope>NUCLEOTIDE SEQUENCE [LARGE SCALE GENOMIC DNA]</scope>
    <source>
        <strain evidence="2 3">CBS 102.13</strain>
    </source>
</reference>
<dbReference type="GeneID" id="36520110"/>
<accession>A0A2I2F9H0</accession>
<proteinExistence type="predicted"/>
<dbReference type="EMBL" id="KZ559144">
    <property type="protein sequence ID" value="PLB37273.1"/>
    <property type="molecule type" value="Genomic_DNA"/>
</dbReference>
<dbReference type="AlphaFoldDB" id="A0A2I2F9H0"/>
<dbReference type="RefSeq" id="XP_024671285.1">
    <property type="nucleotide sequence ID" value="XM_024812950.1"/>
</dbReference>
<sequence>MNWTAAKIVYASVMTTWRQQRRVWEVSQIKIHWERDRKSHKNKMVPNMVTTVISLNEQKKRFETARLSEDETSRLVYKKKPPSNPKNGGSDKTWSSLSIHRELISHRIEPWRVLHVGVIVRHNFHRFRIFLERSFKLSR</sequence>
<name>A0A2I2F9H0_ASPCN</name>
<organism evidence="2 3">
    <name type="scientific">Aspergillus candidus</name>
    <dbReference type="NCBI Taxonomy" id="41067"/>
    <lineage>
        <taxon>Eukaryota</taxon>
        <taxon>Fungi</taxon>
        <taxon>Dikarya</taxon>
        <taxon>Ascomycota</taxon>
        <taxon>Pezizomycotina</taxon>
        <taxon>Eurotiomycetes</taxon>
        <taxon>Eurotiomycetidae</taxon>
        <taxon>Eurotiales</taxon>
        <taxon>Aspergillaceae</taxon>
        <taxon>Aspergillus</taxon>
        <taxon>Aspergillus subgen. Circumdati</taxon>
    </lineage>
</organism>
<evidence type="ECO:0000313" key="3">
    <source>
        <dbReference type="Proteomes" id="UP000234585"/>
    </source>
</evidence>
<gene>
    <name evidence="2" type="ORF">BDW47DRAFT_107223</name>
</gene>
<evidence type="ECO:0000256" key="1">
    <source>
        <dbReference type="SAM" id="MobiDB-lite"/>
    </source>
</evidence>
<keyword evidence="3" id="KW-1185">Reference proteome</keyword>
<feature type="region of interest" description="Disordered" evidence="1">
    <location>
        <begin position="67"/>
        <end position="93"/>
    </location>
</feature>
<evidence type="ECO:0000313" key="2">
    <source>
        <dbReference type="EMBL" id="PLB37273.1"/>
    </source>
</evidence>